<keyword evidence="8" id="KW-1185">Reference proteome</keyword>
<name>C7RAQ4_KANKD</name>
<dbReference type="GO" id="GO:0016020">
    <property type="term" value="C:membrane"/>
    <property type="evidence" value="ECO:0007669"/>
    <property type="project" value="UniProtKB-SubCell"/>
</dbReference>
<feature type="transmembrane region" description="Helical" evidence="5">
    <location>
        <begin position="122"/>
        <end position="143"/>
    </location>
</feature>
<organism evidence="7 8">
    <name type="scientific">Kangiella koreensis (strain DSM 16069 / JCM 12317 / KCTC 12182 / SW-125)</name>
    <dbReference type="NCBI Taxonomy" id="523791"/>
    <lineage>
        <taxon>Bacteria</taxon>
        <taxon>Pseudomonadati</taxon>
        <taxon>Pseudomonadota</taxon>
        <taxon>Gammaproteobacteria</taxon>
        <taxon>Kangiellales</taxon>
        <taxon>Kangiellaceae</taxon>
        <taxon>Kangiella</taxon>
    </lineage>
</organism>
<dbReference type="KEGG" id="kko:Kkor_0926"/>
<feature type="transmembrane region" description="Helical" evidence="5">
    <location>
        <begin position="376"/>
        <end position="406"/>
    </location>
</feature>
<dbReference type="HOGENOM" id="CLU_650165_0_0_6"/>
<evidence type="ECO:0000256" key="2">
    <source>
        <dbReference type="ARBA" id="ARBA00022692"/>
    </source>
</evidence>
<feature type="transmembrane region" description="Helical" evidence="5">
    <location>
        <begin position="12"/>
        <end position="30"/>
    </location>
</feature>
<keyword evidence="3 5" id="KW-1133">Transmembrane helix</keyword>
<accession>C7RAQ4</accession>
<feature type="domain" description="O-antigen ligase-related" evidence="6">
    <location>
        <begin position="195"/>
        <end position="351"/>
    </location>
</feature>
<feature type="transmembrane region" description="Helical" evidence="5">
    <location>
        <begin position="335"/>
        <end position="356"/>
    </location>
</feature>
<evidence type="ECO:0000256" key="4">
    <source>
        <dbReference type="ARBA" id="ARBA00023136"/>
    </source>
</evidence>
<dbReference type="InParanoid" id="C7RAQ4"/>
<sequence length="422" mass="47530">MNNNTIVPLKLVIEVSLYLLLAGRMLSTFVPIADSILSNLILLFSLIIPFVYIGERYRIKYFFLYTLLIFLYQIGVSVALGANRELLDVVFQSVFNLKIFFILSAFYLALRPNDPSAQRVLFFLFWFMVAGAALNIALGSVFFKVFNIEENYRGEALLPRLVGFFMQPNKLAYVAGFFFLYFWFMRNHSLTRTVALGLTFVLILLSGSRSTLIVVPIVIFTSIVFSSRISRGLKVATLATTMIVFALGVFIFKDSWLVSSLVKNVELSASDANDHYIRGLMLYNSFVLAYQNFPFGSGVATFGTVFSEASPVYTSLGMSHLPHVREMRGIFDSNFASVLGELGLVGIIVFYGLLWYLALKFYHKFQSANSAKPYTMSLFCFVVVISLKGGVFMDSFVSAMLALFLVGPPHIQFLKAKQRRVQ</sequence>
<dbReference type="Pfam" id="PF04932">
    <property type="entry name" value="Wzy_C"/>
    <property type="match status" value="1"/>
</dbReference>
<gene>
    <name evidence="7" type="ordered locus">Kkor_0926</name>
</gene>
<keyword evidence="4 5" id="KW-0472">Membrane</keyword>
<feature type="transmembrane region" description="Helical" evidence="5">
    <location>
        <begin position="235"/>
        <end position="252"/>
    </location>
</feature>
<dbReference type="EMBL" id="CP001707">
    <property type="protein sequence ID" value="ACV26346.1"/>
    <property type="molecule type" value="Genomic_DNA"/>
</dbReference>
<dbReference type="AlphaFoldDB" id="C7RAQ4"/>
<protein>
    <recommendedName>
        <fullName evidence="6">O-antigen ligase-related domain-containing protein</fullName>
    </recommendedName>
</protein>
<dbReference type="OrthoDB" id="5596698at2"/>
<dbReference type="InterPro" id="IPR051533">
    <property type="entry name" value="WaaL-like"/>
</dbReference>
<dbReference type="Proteomes" id="UP000001231">
    <property type="component" value="Chromosome"/>
</dbReference>
<comment type="subcellular location">
    <subcellularLocation>
        <location evidence="1">Membrane</location>
        <topology evidence="1">Multi-pass membrane protein</topology>
    </subcellularLocation>
</comment>
<dbReference type="eggNOG" id="ENOG50331BR">
    <property type="taxonomic scope" value="Bacteria"/>
</dbReference>
<evidence type="ECO:0000259" key="6">
    <source>
        <dbReference type="Pfam" id="PF04932"/>
    </source>
</evidence>
<evidence type="ECO:0000313" key="8">
    <source>
        <dbReference type="Proteomes" id="UP000001231"/>
    </source>
</evidence>
<dbReference type="STRING" id="523791.Kkor_0926"/>
<evidence type="ECO:0000256" key="1">
    <source>
        <dbReference type="ARBA" id="ARBA00004141"/>
    </source>
</evidence>
<dbReference type="InterPro" id="IPR007016">
    <property type="entry name" value="O-antigen_ligase-rel_domated"/>
</dbReference>
<evidence type="ECO:0000313" key="7">
    <source>
        <dbReference type="EMBL" id="ACV26346.1"/>
    </source>
</evidence>
<feature type="transmembrane region" description="Helical" evidence="5">
    <location>
        <begin position="163"/>
        <end position="184"/>
    </location>
</feature>
<feature type="transmembrane region" description="Helical" evidence="5">
    <location>
        <begin position="61"/>
        <end position="83"/>
    </location>
</feature>
<feature type="transmembrane region" description="Helical" evidence="5">
    <location>
        <begin position="196"/>
        <end position="223"/>
    </location>
</feature>
<evidence type="ECO:0000256" key="3">
    <source>
        <dbReference type="ARBA" id="ARBA00022989"/>
    </source>
</evidence>
<evidence type="ECO:0000256" key="5">
    <source>
        <dbReference type="SAM" id="Phobius"/>
    </source>
</evidence>
<feature type="transmembrane region" description="Helical" evidence="5">
    <location>
        <begin position="89"/>
        <end position="110"/>
    </location>
</feature>
<dbReference type="PANTHER" id="PTHR37422">
    <property type="entry name" value="TEICHURONIC ACID BIOSYNTHESIS PROTEIN TUAE"/>
    <property type="match status" value="1"/>
</dbReference>
<dbReference type="PANTHER" id="PTHR37422:SF13">
    <property type="entry name" value="LIPOPOLYSACCHARIDE BIOSYNTHESIS PROTEIN PA4999-RELATED"/>
    <property type="match status" value="1"/>
</dbReference>
<proteinExistence type="predicted"/>
<reference evidence="7 8" key="1">
    <citation type="journal article" date="2009" name="Stand. Genomic Sci.">
        <title>Complete genome sequence of Kangiella koreensis type strain (SW-125).</title>
        <authorList>
            <person name="Han C."/>
            <person name="Sikorski J."/>
            <person name="Lapidus A."/>
            <person name="Nolan M."/>
            <person name="Glavina Del Rio T."/>
            <person name="Tice H."/>
            <person name="Cheng J.F."/>
            <person name="Lucas S."/>
            <person name="Chen F."/>
            <person name="Copeland A."/>
            <person name="Ivanova N."/>
            <person name="Mavromatis K."/>
            <person name="Ovchinnikova G."/>
            <person name="Pati A."/>
            <person name="Bruce D."/>
            <person name="Goodwin L."/>
            <person name="Pitluck S."/>
            <person name="Chen A."/>
            <person name="Palaniappan K."/>
            <person name="Land M."/>
            <person name="Hauser L."/>
            <person name="Chang Y.J."/>
            <person name="Jeffries C.D."/>
            <person name="Chain P."/>
            <person name="Saunders E."/>
            <person name="Brettin T."/>
            <person name="Goker M."/>
            <person name="Tindall B.J."/>
            <person name="Bristow J."/>
            <person name="Eisen J.A."/>
            <person name="Markowitz V."/>
            <person name="Hugenholtz P."/>
            <person name="Kyrpides N.C."/>
            <person name="Klenk H.P."/>
            <person name="Detter J.C."/>
        </authorList>
    </citation>
    <scope>NUCLEOTIDE SEQUENCE [LARGE SCALE GENOMIC DNA]</scope>
    <source>
        <strain evidence="8">DSM 16069 / KCTC 12182 / SW-125</strain>
    </source>
</reference>
<feature type="transmembrane region" description="Helical" evidence="5">
    <location>
        <begin position="36"/>
        <end position="54"/>
    </location>
</feature>
<keyword evidence="2 5" id="KW-0812">Transmembrane</keyword>